<dbReference type="InterPro" id="IPR018499">
    <property type="entry name" value="Tetraspanin/Peripherin"/>
</dbReference>
<evidence type="ECO:0000256" key="3">
    <source>
        <dbReference type="ARBA" id="ARBA00022989"/>
    </source>
</evidence>
<reference evidence="7 8" key="1">
    <citation type="submission" date="2023-09" db="EMBL/GenBank/DDBJ databases">
        <title>Nesidiocoris tenuis whole genome shotgun sequence.</title>
        <authorList>
            <person name="Shibata T."/>
            <person name="Shimoda M."/>
            <person name="Kobayashi T."/>
            <person name="Uehara T."/>
        </authorList>
    </citation>
    <scope>NUCLEOTIDE SEQUENCE [LARGE SCALE GENOMIC DNA]</scope>
    <source>
        <strain evidence="7 8">Japan</strain>
    </source>
</reference>
<proteinExistence type="predicted"/>
<evidence type="ECO:0000313" key="7">
    <source>
        <dbReference type="EMBL" id="BES99490.1"/>
    </source>
</evidence>
<feature type="transmembrane region" description="Helical" evidence="6">
    <location>
        <begin position="103"/>
        <end position="124"/>
    </location>
</feature>
<feature type="transmembrane region" description="Helical" evidence="6">
    <location>
        <begin position="305"/>
        <end position="327"/>
    </location>
</feature>
<feature type="transmembrane region" description="Helical" evidence="6">
    <location>
        <begin position="175"/>
        <end position="194"/>
    </location>
</feature>
<sequence length="335" mass="37547">MIVMLDNCLYTADPENVKSVPKNRNKGHLKIFKFAVRSGDALALERMHMYYHSHEKGDDAKMREILDIESRAAGGGDAGDDKSESVPPEDDSRNLKLDFAFNIINFINCITAAVFLSVGLIYVLQDGQAYGGSCAFGIGAFKQIAFYLSLNGASLMVFSWLSLHSRKILHNMIMHVILGSLICCALLLSSFTQIPNNNDLLKNVSHEMNASLVALKGGDERQRLNWDVTQFTLKCCGLSSFIDWCEPDNGTVECHVPNTCFTNRSNEMSPKSIHAEVDRFTPIFDRGCYQLMLDILRMDLSILRFFTYLMNALMAVSTAFAAFMVSWEFNANRNL</sequence>
<dbReference type="Gene3D" id="1.10.1450.10">
    <property type="entry name" value="Tetraspanin"/>
    <property type="match status" value="1"/>
</dbReference>
<gene>
    <name evidence="7" type="ORF">NTJ_12307</name>
</gene>
<feature type="transmembrane region" description="Helical" evidence="6">
    <location>
        <begin position="144"/>
        <end position="163"/>
    </location>
</feature>
<name>A0ABN7B506_9HEMI</name>
<evidence type="ECO:0000256" key="6">
    <source>
        <dbReference type="SAM" id="Phobius"/>
    </source>
</evidence>
<keyword evidence="4 6" id="KW-0472">Membrane</keyword>
<evidence type="ECO:0000256" key="1">
    <source>
        <dbReference type="ARBA" id="ARBA00004141"/>
    </source>
</evidence>
<evidence type="ECO:0000256" key="4">
    <source>
        <dbReference type="ARBA" id="ARBA00023136"/>
    </source>
</evidence>
<dbReference type="SUPFAM" id="SSF48652">
    <property type="entry name" value="Tetraspanin"/>
    <property type="match status" value="1"/>
</dbReference>
<evidence type="ECO:0008006" key="9">
    <source>
        <dbReference type="Google" id="ProtNLM"/>
    </source>
</evidence>
<evidence type="ECO:0000313" key="8">
    <source>
        <dbReference type="Proteomes" id="UP001307889"/>
    </source>
</evidence>
<keyword evidence="2 6" id="KW-0812">Transmembrane</keyword>
<organism evidence="7 8">
    <name type="scientific">Nesidiocoris tenuis</name>
    <dbReference type="NCBI Taxonomy" id="355587"/>
    <lineage>
        <taxon>Eukaryota</taxon>
        <taxon>Metazoa</taxon>
        <taxon>Ecdysozoa</taxon>
        <taxon>Arthropoda</taxon>
        <taxon>Hexapoda</taxon>
        <taxon>Insecta</taxon>
        <taxon>Pterygota</taxon>
        <taxon>Neoptera</taxon>
        <taxon>Paraneoptera</taxon>
        <taxon>Hemiptera</taxon>
        <taxon>Heteroptera</taxon>
        <taxon>Panheteroptera</taxon>
        <taxon>Cimicomorpha</taxon>
        <taxon>Miridae</taxon>
        <taxon>Dicyphina</taxon>
        <taxon>Nesidiocoris</taxon>
    </lineage>
</organism>
<keyword evidence="8" id="KW-1185">Reference proteome</keyword>
<dbReference type="EMBL" id="AP028918">
    <property type="protein sequence ID" value="BES99490.1"/>
    <property type="molecule type" value="Genomic_DNA"/>
</dbReference>
<comment type="subcellular location">
    <subcellularLocation>
        <location evidence="1">Membrane</location>
        <topology evidence="1">Multi-pass membrane protein</topology>
    </subcellularLocation>
</comment>
<dbReference type="InterPro" id="IPR008952">
    <property type="entry name" value="Tetraspanin_EC2_sf"/>
</dbReference>
<dbReference type="CDD" id="cd03127">
    <property type="entry name" value="tetraspanin_LEL"/>
    <property type="match status" value="1"/>
</dbReference>
<dbReference type="Pfam" id="PF00335">
    <property type="entry name" value="Tetraspanin"/>
    <property type="match status" value="1"/>
</dbReference>
<dbReference type="Proteomes" id="UP001307889">
    <property type="component" value="Chromosome 10"/>
</dbReference>
<evidence type="ECO:0000256" key="2">
    <source>
        <dbReference type="ARBA" id="ARBA00022692"/>
    </source>
</evidence>
<keyword evidence="3 6" id="KW-1133">Transmembrane helix</keyword>
<feature type="compositionally biased region" description="Basic and acidic residues" evidence="5">
    <location>
        <begin position="79"/>
        <end position="91"/>
    </location>
</feature>
<protein>
    <recommendedName>
        <fullName evidence="9">Tetraspanin</fullName>
    </recommendedName>
</protein>
<evidence type="ECO:0000256" key="5">
    <source>
        <dbReference type="SAM" id="MobiDB-lite"/>
    </source>
</evidence>
<feature type="region of interest" description="Disordered" evidence="5">
    <location>
        <begin position="72"/>
        <end position="91"/>
    </location>
</feature>
<accession>A0ABN7B506</accession>